<dbReference type="EMBL" id="BJHV01000001">
    <property type="protein sequence ID" value="GDY41693.1"/>
    <property type="molecule type" value="Genomic_DNA"/>
</dbReference>
<reference evidence="1 2" key="1">
    <citation type="journal article" date="2020" name="Int. J. Syst. Evol. Microbiol.">
        <title>Reclassification of Streptomyces castelarensis and Streptomyces sporoclivatus as later heterotypic synonyms of Streptomyces antimycoticus.</title>
        <authorList>
            <person name="Komaki H."/>
            <person name="Tamura T."/>
        </authorList>
    </citation>
    <scope>NUCLEOTIDE SEQUENCE [LARGE SCALE GENOMIC DNA]</scope>
    <source>
        <strain evidence="1 2">NBRC 12839</strain>
    </source>
</reference>
<keyword evidence="2" id="KW-1185">Reference proteome</keyword>
<name>A0A4D4K712_9ACTN</name>
<sequence length="62" mass="6744">MGDAVFVLVDGRAQKADRLDQEVDQGDGVMGLERGPDGRITRLFPMLLLLIRCGVHGTYSSP</sequence>
<proteinExistence type="predicted"/>
<organism evidence="1 2">
    <name type="scientific">Streptomyces antimycoticus</name>
    <dbReference type="NCBI Taxonomy" id="68175"/>
    <lineage>
        <taxon>Bacteria</taxon>
        <taxon>Bacillati</taxon>
        <taxon>Actinomycetota</taxon>
        <taxon>Actinomycetes</taxon>
        <taxon>Kitasatosporales</taxon>
        <taxon>Streptomycetaceae</taxon>
        <taxon>Streptomyces</taxon>
        <taxon>Streptomyces violaceusniger group</taxon>
    </lineage>
</organism>
<dbReference type="RefSeq" id="WP_228054345.1">
    <property type="nucleotide sequence ID" value="NZ_BJHV01000001.1"/>
</dbReference>
<dbReference type="AlphaFoldDB" id="A0A4D4K712"/>
<gene>
    <name evidence="1" type="ORF">SANT12839_025750</name>
</gene>
<evidence type="ECO:0000313" key="2">
    <source>
        <dbReference type="Proteomes" id="UP000299290"/>
    </source>
</evidence>
<evidence type="ECO:0000313" key="1">
    <source>
        <dbReference type="EMBL" id="GDY41693.1"/>
    </source>
</evidence>
<accession>A0A4D4K712</accession>
<dbReference type="Proteomes" id="UP000299290">
    <property type="component" value="Unassembled WGS sequence"/>
</dbReference>
<protein>
    <submittedName>
        <fullName evidence="1">Uncharacterized protein</fullName>
    </submittedName>
</protein>
<comment type="caution">
    <text evidence="1">The sequence shown here is derived from an EMBL/GenBank/DDBJ whole genome shotgun (WGS) entry which is preliminary data.</text>
</comment>